<dbReference type="AlphaFoldDB" id="A0AAN5CUU0"/>
<comment type="caution">
    <text evidence="7">The sequence shown here is derived from an EMBL/GenBank/DDBJ whole genome shotgun (WGS) entry which is preliminary data.</text>
</comment>
<feature type="transmembrane region" description="Helical" evidence="5">
    <location>
        <begin position="106"/>
        <end position="125"/>
    </location>
</feature>
<feature type="transmembrane region" description="Helical" evidence="5">
    <location>
        <begin position="43"/>
        <end position="67"/>
    </location>
</feature>
<keyword evidence="2 5" id="KW-0812">Transmembrane</keyword>
<evidence type="ECO:0000256" key="2">
    <source>
        <dbReference type="ARBA" id="ARBA00022692"/>
    </source>
</evidence>
<dbReference type="Pfam" id="PF00083">
    <property type="entry name" value="Sugar_tr"/>
    <property type="match status" value="1"/>
</dbReference>
<feature type="non-terminal residue" evidence="7">
    <location>
        <position position="1"/>
    </location>
</feature>
<dbReference type="GO" id="GO:0015149">
    <property type="term" value="F:hexose transmembrane transporter activity"/>
    <property type="evidence" value="ECO:0007669"/>
    <property type="project" value="TreeGrafter"/>
</dbReference>
<dbReference type="PANTHER" id="PTHR23503">
    <property type="entry name" value="SOLUTE CARRIER FAMILY 2"/>
    <property type="match status" value="1"/>
</dbReference>
<organism evidence="7 8">
    <name type="scientific">Pristionchus mayeri</name>
    <dbReference type="NCBI Taxonomy" id="1317129"/>
    <lineage>
        <taxon>Eukaryota</taxon>
        <taxon>Metazoa</taxon>
        <taxon>Ecdysozoa</taxon>
        <taxon>Nematoda</taxon>
        <taxon>Chromadorea</taxon>
        <taxon>Rhabditida</taxon>
        <taxon>Rhabditina</taxon>
        <taxon>Diplogasteromorpha</taxon>
        <taxon>Diplogasteroidea</taxon>
        <taxon>Neodiplogasteridae</taxon>
        <taxon>Pristionchus</taxon>
    </lineage>
</organism>
<dbReference type="InterPro" id="IPR005828">
    <property type="entry name" value="MFS_sugar_transport-like"/>
</dbReference>
<dbReference type="SUPFAM" id="SSF103473">
    <property type="entry name" value="MFS general substrate transporter"/>
    <property type="match status" value="1"/>
</dbReference>
<feature type="non-terminal residue" evidence="7">
    <location>
        <position position="175"/>
    </location>
</feature>
<evidence type="ECO:0000256" key="3">
    <source>
        <dbReference type="ARBA" id="ARBA00022989"/>
    </source>
</evidence>
<gene>
    <name evidence="7" type="ORF">PMAYCL1PPCAC_21483</name>
</gene>
<dbReference type="PROSITE" id="PS50850">
    <property type="entry name" value="MFS"/>
    <property type="match status" value="1"/>
</dbReference>
<evidence type="ECO:0000259" key="6">
    <source>
        <dbReference type="PROSITE" id="PS50850"/>
    </source>
</evidence>
<proteinExistence type="predicted"/>
<name>A0AAN5CUU0_9BILA</name>
<dbReference type="EMBL" id="BTRK01000005">
    <property type="protein sequence ID" value="GMR51288.1"/>
    <property type="molecule type" value="Genomic_DNA"/>
</dbReference>
<feature type="domain" description="Major facilitator superfamily (MFS) profile" evidence="6">
    <location>
        <begin position="1"/>
        <end position="160"/>
    </location>
</feature>
<dbReference type="Gene3D" id="1.20.1250.20">
    <property type="entry name" value="MFS general substrate transporter like domains"/>
    <property type="match status" value="1"/>
</dbReference>
<protein>
    <recommendedName>
        <fullName evidence="6">Major facilitator superfamily (MFS) profile domain-containing protein</fullName>
    </recommendedName>
</protein>
<evidence type="ECO:0000256" key="1">
    <source>
        <dbReference type="ARBA" id="ARBA00004141"/>
    </source>
</evidence>
<feature type="transmembrane region" description="Helical" evidence="5">
    <location>
        <begin position="16"/>
        <end position="36"/>
    </location>
</feature>
<comment type="subcellular location">
    <subcellularLocation>
        <location evidence="1">Membrane</location>
        <topology evidence="1">Multi-pass membrane protein</topology>
    </subcellularLocation>
</comment>
<reference evidence="8" key="1">
    <citation type="submission" date="2022-10" db="EMBL/GenBank/DDBJ databases">
        <title>Genome assembly of Pristionchus species.</title>
        <authorList>
            <person name="Yoshida K."/>
            <person name="Sommer R.J."/>
        </authorList>
    </citation>
    <scope>NUCLEOTIDE SEQUENCE [LARGE SCALE GENOMIC DNA]</scope>
    <source>
        <strain evidence="8">RS5460</strain>
    </source>
</reference>
<dbReference type="PANTHER" id="PTHR23503:SF49">
    <property type="entry name" value="MAJOR FACILITATOR SUPERFAMILY (MFS) PROFILE DOMAIN-CONTAINING PROTEIN"/>
    <property type="match status" value="1"/>
</dbReference>
<keyword evidence="4 5" id="KW-0472">Membrane</keyword>
<dbReference type="InterPro" id="IPR045263">
    <property type="entry name" value="GLUT"/>
</dbReference>
<evidence type="ECO:0000256" key="5">
    <source>
        <dbReference type="SAM" id="Phobius"/>
    </source>
</evidence>
<dbReference type="InterPro" id="IPR036259">
    <property type="entry name" value="MFS_trans_sf"/>
</dbReference>
<dbReference type="GO" id="GO:0016020">
    <property type="term" value="C:membrane"/>
    <property type="evidence" value="ECO:0007669"/>
    <property type="project" value="UniProtKB-SubCell"/>
</dbReference>
<evidence type="ECO:0000256" key="4">
    <source>
        <dbReference type="ARBA" id="ARBA00023136"/>
    </source>
</evidence>
<accession>A0AAN5CUU0</accession>
<evidence type="ECO:0000313" key="8">
    <source>
        <dbReference type="Proteomes" id="UP001328107"/>
    </source>
</evidence>
<evidence type="ECO:0000313" key="7">
    <source>
        <dbReference type="EMBL" id="GMR51288.1"/>
    </source>
</evidence>
<keyword evidence="8" id="KW-1185">Reference proteome</keyword>
<dbReference type="Proteomes" id="UP001328107">
    <property type="component" value="Unassembled WGS sequence"/>
</dbReference>
<sequence>TYFFTQLGIERSRAQLQSTLLTVVLTLSCVFSTSLMDRLPRRAMLLSFTILQIFSLFAFSMASHFGFPTIATVALFAVMFANGAGVGPVAWCTFPELVPLSHRSSMLSLCFFSRSVLVVGTNFATLPLYDWIGGICFIPVFVIPSIVFLVFVVFYLPETACRETADIMNDLRGKS</sequence>
<keyword evidence="3 5" id="KW-1133">Transmembrane helix</keyword>
<dbReference type="InterPro" id="IPR020846">
    <property type="entry name" value="MFS_dom"/>
</dbReference>
<feature type="transmembrane region" description="Helical" evidence="5">
    <location>
        <begin position="73"/>
        <end position="94"/>
    </location>
</feature>
<feature type="transmembrane region" description="Helical" evidence="5">
    <location>
        <begin position="131"/>
        <end position="156"/>
    </location>
</feature>